<dbReference type="WBParaSite" id="HPBE_0000989201-mRNA-1">
    <property type="protein sequence ID" value="HPBE_0000989201-mRNA-1"/>
    <property type="gene ID" value="HPBE_0000989201"/>
</dbReference>
<dbReference type="OrthoDB" id="5855261at2759"/>
<name>A0A3P7Y4W5_HELPZ</name>
<feature type="compositionally biased region" description="Gly residues" evidence="1">
    <location>
        <begin position="52"/>
        <end position="69"/>
    </location>
</feature>
<feature type="compositionally biased region" description="Polar residues" evidence="1">
    <location>
        <begin position="74"/>
        <end position="85"/>
    </location>
</feature>
<evidence type="ECO:0000313" key="4">
    <source>
        <dbReference type="WBParaSite" id="HPBE_0000989201-mRNA-1"/>
    </source>
</evidence>
<evidence type="ECO:0000256" key="1">
    <source>
        <dbReference type="SAM" id="MobiDB-lite"/>
    </source>
</evidence>
<gene>
    <name evidence="2" type="ORF">HPBE_LOCUS9893</name>
</gene>
<evidence type="ECO:0000313" key="2">
    <source>
        <dbReference type="EMBL" id="VDO82700.1"/>
    </source>
</evidence>
<dbReference type="EMBL" id="UZAH01026582">
    <property type="protein sequence ID" value="VDO82700.1"/>
    <property type="molecule type" value="Genomic_DNA"/>
</dbReference>
<reference evidence="4" key="2">
    <citation type="submission" date="2019-09" db="UniProtKB">
        <authorList>
            <consortium name="WormBaseParasite"/>
        </authorList>
    </citation>
    <scope>IDENTIFICATION</scope>
</reference>
<keyword evidence="3" id="KW-1185">Reference proteome</keyword>
<protein>
    <submittedName>
        <fullName evidence="2 4">Uncharacterized protein</fullName>
    </submittedName>
</protein>
<evidence type="ECO:0000313" key="3">
    <source>
        <dbReference type="Proteomes" id="UP000050761"/>
    </source>
</evidence>
<reference evidence="2 3" key="1">
    <citation type="submission" date="2018-11" db="EMBL/GenBank/DDBJ databases">
        <authorList>
            <consortium name="Pathogen Informatics"/>
        </authorList>
    </citation>
    <scope>NUCLEOTIDE SEQUENCE [LARGE SCALE GENOMIC DNA]</scope>
</reference>
<dbReference type="Proteomes" id="UP000050761">
    <property type="component" value="Unassembled WGS sequence"/>
</dbReference>
<feature type="compositionally biased region" description="Low complexity" evidence="1">
    <location>
        <begin position="38"/>
        <end position="51"/>
    </location>
</feature>
<organism evidence="2">
    <name type="scientific">Heligmosomoides polygyrus</name>
    <name type="common">Parasitic roundworm</name>
    <dbReference type="NCBI Taxonomy" id="6339"/>
    <lineage>
        <taxon>Eukaryota</taxon>
        <taxon>Metazoa</taxon>
        <taxon>Ecdysozoa</taxon>
        <taxon>Nematoda</taxon>
        <taxon>Chromadorea</taxon>
        <taxon>Rhabditida</taxon>
        <taxon>Rhabditina</taxon>
        <taxon>Rhabditomorpha</taxon>
        <taxon>Strongyloidea</taxon>
        <taxon>Heligmosomidae</taxon>
        <taxon>Heligmosomoides</taxon>
    </lineage>
</organism>
<dbReference type="AlphaFoldDB" id="A0A3P7Y4W5"/>
<feature type="region of interest" description="Disordered" evidence="1">
    <location>
        <begin position="1"/>
        <end position="102"/>
    </location>
</feature>
<proteinExistence type="predicted"/>
<accession>A0A3P7Y4W5</accession>
<sequence length="125" mass="13218">MNISQFYDDEPYKANALTLHLPSSQMERREPGGMLMAQQQPSQRTTSSSIPFGGGGGSSSSAGGGGGHGLSQSAHSTTNSISTTRKMQHPFQGVPYAENSIRSRLRDERGALPASLAHTERAAVT</sequence>